<sequence>MSASPVALELKQLHKSYGEVQALRGIDFTVQFGEVRALLGKNGAGKSTLVNLVSGGERPTSGEIWLAGEKVAWHSPGAARDGGVSVVHQELSLAPNLSVAENISLGQWTRKGIMVDRAAMARRAETALARLGIDLPLWREASKLSLAQQQLVEIAKAVAQDARLLILDEPTSALNAKEVDELIGLVRRLAGDGIAVIYVSHRMQEIPRVADSLTVLRDGQEVATLASSDASPERVAALIAGDELGHRRAANVSASSDEVLLEVRDLVPEGGNHTGRASFDVRAGEVLGLAGVLGSGRSEILEAIYGARRATGTVVLSGRKLTRRQPARMLSLGIGMTPEDRKGAGIIAPLSVGENLLLSARGRTLPAGLLRLRRERAIVDESIAAFSIATSTSHKLIAKLSGGNQQKAVIGRLLASHPKVLLLDEPTRGVDLHAKAQIYELVRNLAVQGVGVVFVSSELEELGEVCDRVLVIREGRVTAEVLGADASAENLLSLSIAGATHAD</sequence>
<reference evidence="6 7" key="1">
    <citation type="submission" date="2018-11" db="EMBL/GenBank/DDBJ databases">
        <title>Complete genome sequence of Nocardioides baekrokdamisoli strain KCTC 39748.</title>
        <authorList>
            <person name="Kang S.W."/>
            <person name="Lee K.C."/>
            <person name="Kim K.K."/>
            <person name="Kim J.S."/>
            <person name="Kim D.S."/>
            <person name="Ko S.H."/>
            <person name="Yang S.H."/>
            <person name="Shin Y.K."/>
            <person name="Lee J.S."/>
        </authorList>
    </citation>
    <scope>NUCLEOTIDE SEQUENCE [LARGE SCALE GENOMIC DNA]</scope>
    <source>
        <strain evidence="6 7">KCTC 39748</strain>
    </source>
</reference>
<evidence type="ECO:0000259" key="5">
    <source>
        <dbReference type="PROSITE" id="PS50893"/>
    </source>
</evidence>
<dbReference type="InterPro" id="IPR017871">
    <property type="entry name" value="ABC_transporter-like_CS"/>
</dbReference>
<name>A0A3G9IEP5_9ACTN</name>
<keyword evidence="1" id="KW-0813">Transport</keyword>
<dbReference type="SMART" id="SM00382">
    <property type="entry name" value="AAA"/>
    <property type="match status" value="2"/>
</dbReference>
<keyword evidence="7" id="KW-1185">Reference proteome</keyword>
<gene>
    <name evidence="6" type="primary">rbsA</name>
    <name evidence="6" type="ORF">Back2_17470</name>
</gene>
<dbReference type="InterPro" id="IPR003593">
    <property type="entry name" value="AAA+_ATPase"/>
</dbReference>
<keyword evidence="3" id="KW-0547">Nucleotide-binding</keyword>
<dbReference type="OrthoDB" id="3311037at2"/>
<feature type="domain" description="ABC transporter" evidence="5">
    <location>
        <begin position="247"/>
        <end position="499"/>
    </location>
</feature>
<dbReference type="PROSITE" id="PS00211">
    <property type="entry name" value="ABC_TRANSPORTER_1"/>
    <property type="match status" value="1"/>
</dbReference>
<dbReference type="RefSeq" id="WP_125568632.1">
    <property type="nucleotide sequence ID" value="NZ_AP019307.1"/>
</dbReference>
<evidence type="ECO:0000256" key="3">
    <source>
        <dbReference type="ARBA" id="ARBA00022741"/>
    </source>
</evidence>
<dbReference type="CDD" id="cd03216">
    <property type="entry name" value="ABC_Carb_Monos_I"/>
    <property type="match status" value="1"/>
</dbReference>
<evidence type="ECO:0000256" key="2">
    <source>
        <dbReference type="ARBA" id="ARBA00022737"/>
    </source>
</evidence>
<dbReference type="AlphaFoldDB" id="A0A3G9IEP5"/>
<dbReference type="PROSITE" id="PS50893">
    <property type="entry name" value="ABC_TRANSPORTER_2"/>
    <property type="match status" value="2"/>
</dbReference>
<dbReference type="CDD" id="cd03215">
    <property type="entry name" value="ABC_Carb_Monos_II"/>
    <property type="match status" value="1"/>
</dbReference>
<evidence type="ECO:0000313" key="7">
    <source>
        <dbReference type="Proteomes" id="UP000271573"/>
    </source>
</evidence>
<feature type="domain" description="ABC transporter" evidence="5">
    <location>
        <begin position="8"/>
        <end position="243"/>
    </location>
</feature>
<dbReference type="Pfam" id="PF00005">
    <property type="entry name" value="ABC_tran"/>
    <property type="match status" value="2"/>
</dbReference>
<dbReference type="GO" id="GO:0016887">
    <property type="term" value="F:ATP hydrolysis activity"/>
    <property type="evidence" value="ECO:0007669"/>
    <property type="project" value="InterPro"/>
</dbReference>
<dbReference type="Gene3D" id="3.40.50.300">
    <property type="entry name" value="P-loop containing nucleotide triphosphate hydrolases"/>
    <property type="match status" value="2"/>
</dbReference>
<keyword evidence="4 6" id="KW-0067">ATP-binding</keyword>
<evidence type="ECO:0000256" key="4">
    <source>
        <dbReference type="ARBA" id="ARBA00022840"/>
    </source>
</evidence>
<dbReference type="InterPro" id="IPR003439">
    <property type="entry name" value="ABC_transporter-like_ATP-bd"/>
</dbReference>
<dbReference type="GO" id="GO:0005524">
    <property type="term" value="F:ATP binding"/>
    <property type="evidence" value="ECO:0007669"/>
    <property type="project" value="UniProtKB-KW"/>
</dbReference>
<proteinExistence type="predicted"/>
<evidence type="ECO:0000313" key="6">
    <source>
        <dbReference type="EMBL" id="BBH17460.1"/>
    </source>
</evidence>
<evidence type="ECO:0000256" key="1">
    <source>
        <dbReference type="ARBA" id="ARBA00022448"/>
    </source>
</evidence>
<dbReference type="Proteomes" id="UP000271573">
    <property type="component" value="Chromosome"/>
</dbReference>
<dbReference type="InterPro" id="IPR027417">
    <property type="entry name" value="P-loop_NTPase"/>
</dbReference>
<dbReference type="SUPFAM" id="SSF52540">
    <property type="entry name" value="P-loop containing nucleoside triphosphate hydrolases"/>
    <property type="match status" value="2"/>
</dbReference>
<accession>A0A3G9IEP5</accession>
<protein>
    <submittedName>
        <fullName evidence="6">Ribose import ATP-binding protein RbsA</fullName>
    </submittedName>
</protein>
<dbReference type="EMBL" id="AP019307">
    <property type="protein sequence ID" value="BBH17460.1"/>
    <property type="molecule type" value="Genomic_DNA"/>
</dbReference>
<keyword evidence="2" id="KW-0677">Repeat</keyword>
<dbReference type="PANTHER" id="PTHR43790:SF9">
    <property type="entry name" value="GALACTOFURANOSE TRANSPORTER ATP-BINDING PROTEIN YTFR"/>
    <property type="match status" value="1"/>
</dbReference>
<dbReference type="InterPro" id="IPR050107">
    <property type="entry name" value="ABC_carbohydrate_import_ATPase"/>
</dbReference>
<organism evidence="6 7">
    <name type="scientific">Nocardioides baekrokdamisoli</name>
    <dbReference type="NCBI Taxonomy" id="1804624"/>
    <lineage>
        <taxon>Bacteria</taxon>
        <taxon>Bacillati</taxon>
        <taxon>Actinomycetota</taxon>
        <taxon>Actinomycetes</taxon>
        <taxon>Propionibacteriales</taxon>
        <taxon>Nocardioidaceae</taxon>
        <taxon>Nocardioides</taxon>
    </lineage>
</organism>
<dbReference type="KEGG" id="nbe:Back2_17470"/>
<dbReference type="PANTHER" id="PTHR43790">
    <property type="entry name" value="CARBOHYDRATE TRANSPORT ATP-BINDING PROTEIN MG119-RELATED"/>
    <property type="match status" value="1"/>
</dbReference>